<evidence type="ECO:0000313" key="1">
    <source>
        <dbReference type="EMBL" id="MDR7381199.1"/>
    </source>
</evidence>
<name>A0ABU2CIP2_9MICO</name>
<proteinExistence type="predicted"/>
<organism evidence="1 2">
    <name type="scientific">Promicromonospora iranensis</name>
    <dbReference type="NCBI Taxonomy" id="1105144"/>
    <lineage>
        <taxon>Bacteria</taxon>
        <taxon>Bacillati</taxon>
        <taxon>Actinomycetota</taxon>
        <taxon>Actinomycetes</taxon>
        <taxon>Micrococcales</taxon>
        <taxon>Promicromonosporaceae</taxon>
        <taxon>Promicromonospora</taxon>
    </lineage>
</organism>
<dbReference type="Proteomes" id="UP001183585">
    <property type="component" value="Unassembled WGS sequence"/>
</dbReference>
<keyword evidence="2" id="KW-1185">Reference proteome</keyword>
<protein>
    <submittedName>
        <fullName evidence="1">Uncharacterized protein</fullName>
    </submittedName>
</protein>
<gene>
    <name evidence="1" type="ORF">J2S48_000714</name>
</gene>
<dbReference type="EMBL" id="JAVDYE010000001">
    <property type="protein sequence ID" value="MDR7381199.1"/>
    <property type="molecule type" value="Genomic_DNA"/>
</dbReference>
<accession>A0ABU2CIP2</accession>
<comment type="caution">
    <text evidence="1">The sequence shown here is derived from an EMBL/GenBank/DDBJ whole genome shotgun (WGS) entry which is preliminary data.</text>
</comment>
<reference evidence="1 2" key="1">
    <citation type="submission" date="2023-07" db="EMBL/GenBank/DDBJ databases">
        <title>Sequencing the genomes of 1000 actinobacteria strains.</title>
        <authorList>
            <person name="Klenk H.-P."/>
        </authorList>
    </citation>
    <scope>NUCLEOTIDE SEQUENCE [LARGE SCALE GENOMIC DNA]</scope>
    <source>
        <strain evidence="1 2">DSM 45554</strain>
    </source>
</reference>
<dbReference type="RefSeq" id="WP_274997543.1">
    <property type="nucleotide sequence ID" value="NZ_JAJQQP010000016.1"/>
</dbReference>
<evidence type="ECO:0000313" key="2">
    <source>
        <dbReference type="Proteomes" id="UP001183585"/>
    </source>
</evidence>
<sequence length="97" mass="10925">MEYVAVLAQTWAAVEPRQQWIDHGYARARTIDELVNDFLLANDPFPVGTAVFAARWQPGRWGLAQVVSRDDMDEWAVVFIDGSGKVVRDHVELCPAL</sequence>